<dbReference type="EMBL" id="JAFLEQ010000017">
    <property type="protein sequence ID" value="MBN9645156.1"/>
    <property type="molecule type" value="Genomic_DNA"/>
</dbReference>
<feature type="transmembrane region" description="Helical" evidence="11">
    <location>
        <begin position="87"/>
        <end position="104"/>
    </location>
</feature>
<keyword evidence="2 13" id="KW-0436">Ligase</keyword>
<dbReference type="InterPro" id="IPR024320">
    <property type="entry name" value="LPG_synthase_C"/>
</dbReference>
<protein>
    <submittedName>
        <fullName evidence="13">Bifunctional lysylphosphatidylglycerol synthetase/lysine--tRNA ligase LysX</fullName>
        <ecNumber evidence="13">2.3.2.3</ecNumber>
        <ecNumber evidence="13">6.1.1.6</ecNumber>
    </submittedName>
</protein>
<keyword evidence="8 11" id="KW-0472">Membrane</keyword>
<dbReference type="GO" id="GO:0016020">
    <property type="term" value="C:membrane"/>
    <property type="evidence" value="ECO:0007669"/>
    <property type="project" value="UniProtKB-SubCell"/>
</dbReference>
<dbReference type="InterPro" id="IPR006195">
    <property type="entry name" value="aa-tRNA-synth_II"/>
</dbReference>
<dbReference type="SUPFAM" id="SSF50249">
    <property type="entry name" value="Nucleic acid-binding proteins"/>
    <property type="match status" value="1"/>
</dbReference>
<dbReference type="InterPro" id="IPR018149">
    <property type="entry name" value="Lys-tRNA-synth_II_C"/>
</dbReference>
<dbReference type="PRINTS" id="PR00982">
    <property type="entry name" value="TRNASYNTHLYS"/>
</dbReference>
<dbReference type="InterPro" id="IPR012340">
    <property type="entry name" value="NA-bd_OB-fold"/>
</dbReference>
<dbReference type="Pfam" id="PF00152">
    <property type="entry name" value="tRNA-synt_2"/>
    <property type="match status" value="1"/>
</dbReference>
<keyword evidence="5" id="KW-0067">ATP-binding</keyword>
<proteinExistence type="predicted"/>
<feature type="transmembrane region" description="Helical" evidence="11">
    <location>
        <begin position="151"/>
        <end position="174"/>
    </location>
</feature>
<evidence type="ECO:0000256" key="5">
    <source>
        <dbReference type="ARBA" id="ARBA00022840"/>
    </source>
</evidence>
<reference evidence="13" key="1">
    <citation type="submission" date="2021-03" db="EMBL/GenBank/DDBJ databases">
        <authorList>
            <person name="Sun Q."/>
        </authorList>
    </citation>
    <scope>NUCLEOTIDE SEQUENCE</scope>
    <source>
        <strain evidence="13">CCM 8862</strain>
    </source>
</reference>
<dbReference type="PANTHER" id="PTHR42918">
    <property type="entry name" value="LYSYL-TRNA SYNTHETASE"/>
    <property type="match status" value="1"/>
</dbReference>
<dbReference type="InterPro" id="IPR004364">
    <property type="entry name" value="Aa-tRNA-synt_II"/>
</dbReference>
<evidence type="ECO:0000256" key="11">
    <source>
        <dbReference type="SAM" id="Phobius"/>
    </source>
</evidence>
<dbReference type="Pfam" id="PF16995">
    <property type="entry name" value="tRNA-synt_2_TM"/>
    <property type="match status" value="1"/>
</dbReference>
<dbReference type="Proteomes" id="UP000664332">
    <property type="component" value="Unassembled WGS sequence"/>
</dbReference>
<dbReference type="GO" id="GO:0050071">
    <property type="term" value="F:phosphatidylglycerol lysyltransferase activity"/>
    <property type="evidence" value="ECO:0007669"/>
    <property type="project" value="UniProtKB-EC"/>
</dbReference>
<dbReference type="Gene3D" id="2.40.50.140">
    <property type="entry name" value="Nucleic acid-binding proteins"/>
    <property type="match status" value="1"/>
</dbReference>
<evidence type="ECO:0000259" key="12">
    <source>
        <dbReference type="PROSITE" id="PS50862"/>
    </source>
</evidence>
<feature type="transmembrane region" description="Helical" evidence="11">
    <location>
        <begin position="54"/>
        <end position="80"/>
    </location>
</feature>
<keyword evidence="14" id="KW-1185">Reference proteome</keyword>
<gene>
    <name evidence="13" type="primary">lysX</name>
    <name evidence="13" type="ORF">JZY06_11125</name>
</gene>
<dbReference type="RefSeq" id="WP_207279629.1">
    <property type="nucleotide sequence ID" value="NZ_JAFLEQ010000017.1"/>
</dbReference>
<evidence type="ECO:0000313" key="14">
    <source>
        <dbReference type="Proteomes" id="UP000664332"/>
    </source>
</evidence>
<evidence type="ECO:0000256" key="4">
    <source>
        <dbReference type="ARBA" id="ARBA00022741"/>
    </source>
</evidence>
<dbReference type="InterPro" id="IPR044136">
    <property type="entry name" value="Lys-tRNA-ligase_II_N"/>
</dbReference>
<keyword evidence="9" id="KW-0030">Aminoacyl-tRNA synthetase</keyword>
<feature type="transmembrane region" description="Helical" evidence="11">
    <location>
        <begin position="116"/>
        <end position="139"/>
    </location>
</feature>
<keyword evidence="4" id="KW-0547">Nucleotide-binding</keyword>
<evidence type="ECO:0000256" key="3">
    <source>
        <dbReference type="ARBA" id="ARBA00022692"/>
    </source>
</evidence>
<evidence type="ECO:0000256" key="7">
    <source>
        <dbReference type="ARBA" id="ARBA00022989"/>
    </source>
</evidence>
<dbReference type="AlphaFoldDB" id="A0A939IWC8"/>
<dbReference type="PROSITE" id="PS50862">
    <property type="entry name" value="AA_TRNA_LIGASE_II"/>
    <property type="match status" value="1"/>
</dbReference>
<dbReference type="GO" id="GO:0006430">
    <property type="term" value="P:lysyl-tRNA aminoacylation"/>
    <property type="evidence" value="ECO:0007669"/>
    <property type="project" value="InterPro"/>
</dbReference>
<comment type="caution">
    <text evidence="13">The sequence shown here is derived from an EMBL/GenBank/DDBJ whole genome shotgun (WGS) entry which is preliminary data.</text>
</comment>
<dbReference type="Pfam" id="PF01336">
    <property type="entry name" value="tRNA_anti-codon"/>
    <property type="match status" value="1"/>
</dbReference>
<keyword evidence="6" id="KW-0460">Magnesium</keyword>
<keyword evidence="3 11" id="KW-0812">Transmembrane</keyword>
<evidence type="ECO:0000256" key="1">
    <source>
        <dbReference type="ARBA" id="ARBA00004141"/>
    </source>
</evidence>
<dbReference type="InterPro" id="IPR045864">
    <property type="entry name" value="aa-tRNA-synth_II/BPL/LPL"/>
</dbReference>
<dbReference type="SUPFAM" id="SSF55681">
    <property type="entry name" value="Class II aaRS and biotin synthetases"/>
    <property type="match status" value="1"/>
</dbReference>
<feature type="compositionally biased region" description="Low complexity" evidence="10">
    <location>
        <begin position="655"/>
        <end position="671"/>
    </location>
</feature>
<evidence type="ECO:0000256" key="2">
    <source>
        <dbReference type="ARBA" id="ARBA00022598"/>
    </source>
</evidence>
<keyword evidence="13" id="KW-0012">Acyltransferase</keyword>
<dbReference type="GO" id="GO:0004824">
    <property type="term" value="F:lysine-tRNA ligase activity"/>
    <property type="evidence" value="ECO:0007669"/>
    <property type="project" value="UniProtKB-EC"/>
</dbReference>
<dbReference type="PANTHER" id="PTHR42918:SF15">
    <property type="entry name" value="LYSINE--TRNA LIGASE, CHLOROPLASTIC_MITOCHONDRIAL"/>
    <property type="match status" value="1"/>
</dbReference>
<keyword evidence="13" id="KW-0808">Transferase</keyword>
<dbReference type="InterPro" id="IPR031553">
    <property type="entry name" value="tRNA-synt_2_TM"/>
</dbReference>
<dbReference type="GO" id="GO:0005524">
    <property type="term" value="F:ATP binding"/>
    <property type="evidence" value="ECO:0007669"/>
    <property type="project" value="UniProtKB-KW"/>
</dbReference>
<evidence type="ECO:0000313" key="13">
    <source>
        <dbReference type="EMBL" id="MBN9645156.1"/>
    </source>
</evidence>
<feature type="transmembrane region" description="Helical" evidence="11">
    <location>
        <begin position="21"/>
        <end position="42"/>
    </location>
</feature>
<organism evidence="13 14">
    <name type="scientific">Corynebacterium mendelii</name>
    <dbReference type="NCBI Taxonomy" id="2765362"/>
    <lineage>
        <taxon>Bacteria</taxon>
        <taxon>Bacillati</taxon>
        <taxon>Actinomycetota</taxon>
        <taxon>Actinomycetes</taxon>
        <taxon>Mycobacteriales</taxon>
        <taxon>Corynebacteriaceae</taxon>
        <taxon>Corynebacterium</taxon>
    </lineage>
</organism>
<feature type="transmembrane region" description="Helical" evidence="11">
    <location>
        <begin position="212"/>
        <end position="234"/>
    </location>
</feature>
<comment type="subcellular location">
    <subcellularLocation>
        <location evidence="1">Membrane</location>
        <topology evidence="1">Multi-pass membrane protein</topology>
    </subcellularLocation>
</comment>
<dbReference type="Pfam" id="PF09924">
    <property type="entry name" value="LPG_synthase_C"/>
    <property type="match status" value="1"/>
</dbReference>
<dbReference type="NCBIfam" id="NF002821">
    <property type="entry name" value="PRK02983.1"/>
    <property type="match status" value="1"/>
</dbReference>
<evidence type="ECO:0000256" key="8">
    <source>
        <dbReference type="ARBA" id="ARBA00023136"/>
    </source>
</evidence>
<dbReference type="EC" id="6.1.1.6" evidence="13"/>
<dbReference type="InterPro" id="IPR004365">
    <property type="entry name" value="NA-bd_OB_tRNA"/>
</dbReference>
<feature type="domain" description="Aminoacyl-transfer RNA synthetases class-II family profile" evidence="12">
    <location>
        <begin position="788"/>
        <end position="1145"/>
    </location>
</feature>
<keyword evidence="7 11" id="KW-1133">Transmembrane helix</keyword>
<evidence type="ECO:0000256" key="6">
    <source>
        <dbReference type="ARBA" id="ARBA00022842"/>
    </source>
</evidence>
<accession>A0A939IWC8</accession>
<name>A0A939IWC8_9CORY</name>
<sequence length="1147" mass="125432">MSQRVTPPDRTIAKDLAKDRVAGLIGWMSLFAAFWSLLEFLFRFNEPLILDVVGYGLTLINVIHGPSLFIAGIMMVFASAAFRRKRLVVWLMVTVQLLILIGTATNQVFDILGDDVFWPFSWTVNVVAALVIIGLMLWARSAFPSPISARAAGLGVLALIGSQLVVILIGFLAVELVPNRLFTVQHRFTWVIKAVGWETVIGDTGLPHGGPVWLTVILALLSGAAYLWGMTVFLRAQRPPARTALEDLQLHELLARYPSDSLSYFATSTDRRMVFAPSSKACISYSVSAGVAMAGGDPVGDPAHWSAAIHAWLKHVYSLGLVPAALSCSEKGARAWRSAGFKARLMGDEAVIDISRFSLSDPAMKPLAAARKRVAKAGITITCRRLETLSAGEITALRQAAEKFRVGDERGFSMALDRPLDPLDFNQMVVTAYSADGQLHGLLTFVPFTPKGLSLNLMRRNPGCVNGTIEAMVLALIDDCRDRGIESVSLNFAMFRNVFVEGEAVDARWFSRALRRVMQTASHFWQLESLLEANARYRPDWKPRYIVFPDSARLTSTLVAAGQLEGFLPAWLDHRFNRPDFMDDPAHAAAVREIYDKQKISAASVGPKLGEQEKIRIRRAGELAAAGMDPYPYARTGEHTLTIAELVGGKKANTGPQPATPAAGAADGDGPSDAVTFHGRISAVRDHGGLVFADLFDGYDSIQMAADQSSTRHFRLLKKLDTGDAVSITGHLGRSDHGELTVFATDWRMLAKTLRPVAVPRTRFEGASQARDRTMTLINQPRQLQLVRMRSRAVTALRHQLTGAGYLEVETPILHAVKGGANARPFITHLNAYDAEVTLRIAPELYLKRLAVGGMGAIFEIGRSFRNEGVDATHNPEFTSLEAYRAGGDYTTMRQLTKQLITQAAATIHGREVAWQDKAKVERFAADPLPFARPLEYTVDPAEVPPNLRKVFTQSKNPLVQVDISGDWPVVSVLDAVSAATGRTIDLDMDLTDIAAICRDHGIEIPPSATVAGLVNELYEELVEGATGFPTFYTDFPAEGCPLTRTHRTDPRLAERWDLVAFGMELGTAYTELTDPRDQRERFVAQSLAAAAGDPEAMSLDVDFLRSLELGLVPTGGMGMGVDRMVMLLCGTDIRSIIAFPYVKPAT</sequence>
<feature type="region of interest" description="Disordered" evidence="10">
    <location>
        <begin position="650"/>
        <end position="671"/>
    </location>
</feature>
<evidence type="ECO:0000256" key="9">
    <source>
        <dbReference type="ARBA" id="ARBA00023146"/>
    </source>
</evidence>
<dbReference type="GO" id="GO:0005829">
    <property type="term" value="C:cytosol"/>
    <property type="evidence" value="ECO:0007669"/>
    <property type="project" value="TreeGrafter"/>
</dbReference>
<dbReference type="EC" id="2.3.2.3" evidence="13"/>
<dbReference type="GO" id="GO:0000049">
    <property type="term" value="F:tRNA binding"/>
    <property type="evidence" value="ECO:0007669"/>
    <property type="project" value="TreeGrafter"/>
</dbReference>
<evidence type="ECO:0000256" key="10">
    <source>
        <dbReference type="SAM" id="MobiDB-lite"/>
    </source>
</evidence>
<dbReference type="CDD" id="cd04322">
    <property type="entry name" value="LysRS_N"/>
    <property type="match status" value="1"/>
</dbReference>
<dbReference type="Gene3D" id="3.30.930.10">
    <property type="entry name" value="Bira Bifunctional Protein, Domain 2"/>
    <property type="match status" value="1"/>
</dbReference>